<keyword evidence="4" id="KW-0349">Heme</keyword>
<feature type="domain" description="Cytochrome b561" evidence="12">
    <location>
        <begin position="16"/>
        <end position="231"/>
    </location>
</feature>
<dbReference type="InterPro" id="IPR043205">
    <property type="entry name" value="CYB561/CYBRD1-like"/>
</dbReference>
<reference evidence="13" key="1">
    <citation type="submission" date="2020-09" db="EMBL/GenBank/DDBJ databases">
        <authorList>
            <person name="Kikuchi T."/>
        </authorList>
    </citation>
    <scope>NUCLEOTIDE SEQUENCE</scope>
    <source>
        <strain evidence="13">SH1</strain>
    </source>
</reference>
<keyword evidence="3" id="KW-0813">Transport</keyword>
<feature type="transmembrane region" description="Helical" evidence="11">
    <location>
        <begin position="131"/>
        <end position="153"/>
    </location>
</feature>
<keyword evidence="7" id="KW-0249">Electron transport</keyword>
<dbReference type="EMBL" id="CAJFDH010000006">
    <property type="protein sequence ID" value="CAD5228840.1"/>
    <property type="molecule type" value="Genomic_DNA"/>
</dbReference>
<evidence type="ECO:0000256" key="1">
    <source>
        <dbReference type="ARBA" id="ARBA00001970"/>
    </source>
</evidence>
<dbReference type="FunFam" id="1.20.120.1770:FF:000001">
    <property type="entry name" value="Cytochrome b reductase 1"/>
    <property type="match status" value="1"/>
</dbReference>
<dbReference type="Pfam" id="PF03188">
    <property type="entry name" value="Cytochrom_B561"/>
    <property type="match status" value="1"/>
</dbReference>
<feature type="transmembrane region" description="Helical" evidence="11">
    <location>
        <begin position="173"/>
        <end position="194"/>
    </location>
</feature>
<comment type="caution">
    <text evidence="13">The sequence shown here is derived from an EMBL/GenBank/DDBJ whole genome shotgun (WGS) entry which is preliminary data.</text>
</comment>
<sequence>MQFSGPYLAPTVIYGIAHLFGLTAIGLIVSWMCYDGKGFALRSDPKLEFKWHPICMSLSLLFLNGEAIMIYRGLRDVKKVYTKAVHGILHCIAFTIMVLGLKAVWDSHDYNYTGTVDNVTPMPNLQSCHSWIGLSCATFYGCQLLAGFVAFYVPQTPLHIRQAVMPFHRTGGLIIFAFCLAAALMGAAEKAAWAVNCPKEYGNDICPEKFIVDFFSLAVLGYGVCVFLLATIHAWIRQPLHSELVGQSATVPGNGITSEVHFVHTERVSRGY</sequence>
<feature type="transmembrane region" description="Helical" evidence="11">
    <location>
        <begin position="51"/>
        <end position="72"/>
    </location>
</feature>
<keyword evidence="14" id="KW-1185">Reference proteome</keyword>
<keyword evidence="9" id="KW-0408">Iron</keyword>
<dbReference type="Proteomes" id="UP000614601">
    <property type="component" value="Unassembled WGS sequence"/>
</dbReference>
<evidence type="ECO:0000313" key="13">
    <source>
        <dbReference type="EMBL" id="CAD5228840.1"/>
    </source>
</evidence>
<evidence type="ECO:0000256" key="6">
    <source>
        <dbReference type="ARBA" id="ARBA00022723"/>
    </source>
</evidence>
<dbReference type="PANTHER" id="PTHR10106">
    <property type="entry name" value="CYTOCHROME B561-RELATED"/>
    <property type="match status" value="1"/>
</dbReference>
<dbReference type="SMART" id="SM00665">
    <property type="entry name" value="B561"/>
    <property type="match status" value="1"/>
</dbReference>
<evidence type="ECO:0000256" key="8">
    <source>
        <dbReference type="ARBA" id="ARBA00022989"/>
    </source>
</evidence>
<keyword evidence="5 11" id="KW-0812">Transmembrane</keyword>
<protein>
    <recommendedName>
        <fullName evidence="12">Cytochrome b561 domain-containing protein</fullName>
    </recommendedName>
</protein>
<feature type="transmembrane region" description="Helical" evidence="11">
    <location>
        <begin position="84"/>
        <end position="105"/>
    </location>
</feature>
<evidence type="ECO:0000256" key="4">
    <source>
        <dbReference type="ARBA" id="ARBA00022617"/>
    </source>
</evidence>
<dbReference type="PANTHER" id="PTHR10106:SF0">
    <property type="entry name" value="LD36721P"/>
    <property type="match status" value="1"/>
</dbReference>
<evidence type="ECO:0000256" key="11">
    <source>
        <dbReference type="SAM" id="Phobius"/>
    </source>
</evidence>
<dbReference type="Proteomes" id="UP000783686">
    <property type="component" value="Unassembled WGS sequence"/>
</dbReference>
<gene>
    <name evidence="13" type="ORF">BOKJ2_LOCUS12899</name>
</gene>
<dbReference type="InterPro" id="IPR006593">
    <property type="entry name" value="Cyt_b561/ferric_Rdtase_TM"/>
</dbReference>
<dbReference type="EMBL" id="CAJFCW020000006">
    <property type="protein sequence ID" value="CAG9125115.1"/>
    <property type="molecule type" value="Genomic_DNA"/>
</dbReference>
<comment type="cofactor">
    <cofactor evidence="1">
        <name>heme b</name>
        <dbReference type="ChEBI" id="CHEBI:60344"/>
    </cofactor>
</comment>
<dbReference type="GO" id="GO:0046872">
    <property type="term" value="F:metal ion binding"/>
    <property type="evidence" value="ECO:0007669"/>
    <property type="project" value="UniProtKB-KW"/>
</dbReference>
<dbReference type="Gene3D" id="1.20.120.1770">
    <property type="match status" value="1"/>
</dbReference>
<evidence type="ECO:0000256" key="7">
    <source>
        <dbReference type="ARBA" id="ARBA00022982"/>
    </source>
</evidence>
<feature type="transmembrane region" description="Helical" evidence="11">
    <location>
        <begin position="12"/>
        <end position="31"/>
    </location>
</feature>
<evidence type="ECO:0000259" key="12">
    <source>
        <dbReference type="PROSITE" id="PS50939"/>
    </source>
</evidence>
<name>A0A811LK15_9BILA</name>
<evidence type="ECO:0000256" key="3">
    <source>
        <dbReference type="ARBA" id="ARBA00022448"/>
    </source>
</evidence>
<accession>A0A811LK15</accession>
<keyword evidence="6" id="KW-0479">Metal-binding</keyword>
<organism evidence="13 14">
    <name type="scientific">Bursaphelenchus okinawaensis</name>
    <dbReference type="NCBI Taxonomy" id="465554"/>
    <lineage>
        <taxon>Eukaryota</taxon>
        <taxon>Metazoa</taxon>
        <taxon>Ecdysozoa</taxon>
        <taxon>Nematoda</taxon>
        <taxon>Chromadorea</taxon>
        <taxon>Rhabditida</taxon>
        <taxon>Tylenchina</taxon>
        <taxon>Tylenchomorpha</taxon>
        <taxon>Aphelenchoidea</taxon>
        <taxon>Aphelenchoididae</taxon>
        <taxon>Bursaphelenchus</taxon>
    </lineage>
</organism>
<evidence type="ECO:0000256" key="10">
    <source>
        <dbReference type="ARBA" id="ARBA00023136"/>
    </source>
</evidence>
<evidence type="ECO:0000256" key="5">
    <source>
        <dbReference type="ARBA" id="ARBA00022692"/>
    </source>
</evidence>
<dbReference type="PROSITE" id="PS50939">
    <property type="entry name" value="CYTOCHROME_B561"/>
    <property type="match status" value="1"/>
</dbReference>
<proteinExistence type="predicted"/>
<dbReference type="AlphaFoldDB" id="A0A811LK15"/>
<evidence type="ECO:0000256" key="9">
    <source>
        <dbReference type="ARBA" id="ARBA00023004"/>
    </source>
</evidence>
<dbReference type="GO" id="GO:0016020">
    <property type="term" value="C:membrane"/>
    <property type="evidence" value="ECO:0007669"/>
    <property type="project" value="UniProtKB-SubCell"/>
</dbReference>
<evidence type="ECO:0000256" key="2">
    <source>
        <dbReference type="ARBA" id="ARBA00004141"/>
    </source>
</evidence>
<keyword evidence="10 11" id="KW-0472">Membrane</keyword>
<dbReference type="OrthoDB" id="907479at2759"/>
<keyword evidence="8 11" id="KW-1133">Transmembrane helix</keyword>
<comment type="subcellular location">
    <subcellularLocation>
        <location evidence="2">Membrane</location>
        <topology evidence="2">Multi-pass membrane protein</topology>
    </subcellularLocation>
</comment>
<feature type="transmembrane region" description="Helical" evidence="11">
    <location>
        <begin position="214"/>
        <end position="236"/>
    </location>
</feature>
<dbReference type="GO" id="GO:0016491">
    <property type="term" value="F:oxidoreductase activity"/>
    <property type="evidence" value="ECO:0007669"/>
    <property type="project" value="InterPro"/>
</dbReference>
<evidence type="ECO:0000313" key="14">
    <source>
        <dbReference type="Proteomes" id="UP000614601"/>
    </source>
</evidence>